<evidence type="ECO:0000256" key="1">
    <source>
        <dbReference type="ARBA" id="ARBA00004141"/>
    </source>
</evidence>
<comment type="subcellular location">
    <subcellularLocation>
        <location evidence="1">Membrane</location>
        <topology evidence="1">Multi-pass membrane protein</topology>
    </subcellularLocation>
</comment>
<name>A0A671T0G0_9TELE</name>
<dbReference type="PANTHER" id="PTHR10283">
    <property type="entry name" value="SOLUTE CARRIER FAMILY 13 MEMBER"/>
    <property type="match status" value="1"/>
</dbReference>
<evidence type="ECO:0000256" key="7">
    <source>
        <dbReference type="SAM" id="Phobius"/>
    </source>
</evidence>
<dbReference type="GO" id="GO:0015382">
    <property type="term" value="F:sodium:sulfate symporter activity"/>
    <property type="evidence" value="ECO:0007669"/>
    <property type="project" value="TreeGrafter"/>
</dbReference>
<organism evidence="8 9">
    <name type="scientific">Sinocyclocheilus anshuiensis</name>
    <dbReference type="NCBI Taxonomy" id="1608454"/>
    <lineage>
        <taxon>Eukaryota</taxon>
        <taxon>Metazoa</taxon>
        <taxon>Chordata</taxon>
        <taxon>Craniata</taxon>
        <taxon>Vertebrata</taxon>
        <taxon>Euteleostomi</taxon>
        <taxon>Actinopterygii</taxon>
        <taxon>Neopterygii</taxon>
        <taxon>Teleostei</taxon>
        <taxon>Ostariophysi</taxon>
        <taxon>Cypriniformes</taxon>
        <taxon>Cyprinidae</taxon>
        <taxon>Cyprininae</taxon>
        <taxon>Sinocyclocheilus</taxon>
    </lineage>
</organism>
<evidence type="ECO:0000313" key="9">
    <source>
        <dbReference type="Proteomes" id="UP000472260"/>
    </source>
</evidence>
<dbReference type="Ensembl" id="ENSSANT00000107863.1">
    <property type="protein sequence ID" value="ENSSANP00000101625.1"/>
    <property type="gene ID" value="ENSSANG00000049898.1"/>
</dbReference>
<keyword evidence="9" id="KW-1185">Reference proteome</keyword>
<keyword evidence="6" id="KW-0915">Sodium</keyword>
<feature type="transmembrane region" description="Helical" evidence="7">
    <location>
        <begin position="12"/>
        <end position="30"/>
    </location>
</feature>
<dbReference type="Proteomes" id="UP000472260">
    <property type="component" value="Unassembled WGS sequence"/>
</dbReference>
<keyword evidence="5 7" id="KW-0472">Membrane</keyword>
<feature type="transmembrane region" description="Helical" evidence="7">
    <location>
        <begin position="37"/>
        <end position="65"/>
    </location>
</feature>
<dbReference type="Pfam" id="PF00939">
    <property type="entry name" value="Na_sulph_symp"/>
    <property type="match status" value="1"/>
</dbReference>
<keyword evidence="6" id="KW-0406">Ion transport</keyword>
<keyword evidence="3 7" id="KW-0812">Transmembrane</keyword>
<feature type="transmembrane region" description="Helical" evidence="7">
    <location>
        <begin position="417"/>
        <end position="440"/>
    </location>
</feature>
<proteinExistence type="inferred from homology"/>
<keyword evidence="4 7" id="KW-1133">Transmembrane helix</keyword>
<feature type="transmembrane region" description="Helical" evidence="7">
    <location>
        <begin position="452"/>
        <end position="475"/>
    </location>
</feature>
<dbReference type="AlphaFoldDB" id="A0A671T0G0"/>
<feature type="transmembrane region" description="Helical" evidence="7">
    <location>
        <begin position="310"/>
        <end position="329"/>
    </location>
</feature>
<gene>
    <name evidence="8" type="primary">LOC107659460</name>
</gene>
<feature type="transmembrane region" description="Helical" evidence="7">
    <location>
        <begin position="249"/>
        <end position="271"/>
    </location>
</feature>
<evidence type="ECO:0000313" key="8">
    <source>
        <dbReference type="Ensembl" id="ENSSANP00000101625.1"/>
    </source>
</evidence>
<dbReference type="InterPro" id="IPR001898">
    <property type="entry name" value="SLC13A/DASS"/>
</dbReference>
<keyword evidence="6" id="KW-0739">Sodium transport</keyword>
<comment type="similarity">
    <text evidence="2">Belongs to the SLC13A/DASS transporter (TC 2.A.47) family. NADC subfamily.</text>
</comment>
<accession>A0A671T0G0</accession>
<feature type="transmembrane region" description="Helical" evidence="7">
    <location>
        <begin position="349"/>
        <end position="368"/>
    </location>
</feature>
<feature type="transmembrane region" description="Helical" evidence="7">
    <location>
        <begin position="116"/>
        <end position="138"/>
    </location>
</feature>
<evidence type="ECO:0000256" key="2">
    <source>
        <dbReference type="ARBA" id="ARBA00006772"/>
    </source>
</evidence>
<reference evidence="8" key="2">
    <citation type="submission" date="2025-09" db="UniProtKB">
        <authorList>
            <consortium name="Ensembl"/>
        </authorList>
    </citation>
    <scope>IDENTIFICATION</scope>
</reference>
<sequence>MRRLRCSWSSLKPLIIIISPLALLPLPLVIRKKEAECAYILILMAVYWMTEVLPLSVTALLPALLFPLFGIMKSSQVATVYFKDFHLLLLGVICLATSIEKWGLHRRIALRLVTGLGVNPGMLMLGFMVGCAFLSMWLSNTSTVAMVMPIVEAVIQQVLNASEEARKDHRGALNGISNPALQLEGKLAPPPYNGKYRTREDHMMCKGLSLCIAYSSSIGGLTTLSGTSTNLIFAEYIYQYYPDCTVINFGNWFVLCLPICIIMLILSWIYLHWMYLGSNFRASLCSRQRSEKEKHTARVLRDQYNSLGPISWQEIITMIIFILMAILWFTRNPGFMPGWSSLFPDYPGYATDATVALLLGFMFFIIPAHKPNAKQALITWKDFQACMPWEISLLVGGGFALAEGTKISGLSTWVAELLTPLGSLPPLATVTIACLIVTSITEVASNAATMTIFLPILAPLVCVISIYTIFVFHYFGKKKKHLNKYLEPFCHGCVRRKSKETAGANQTFSLIIKRQKDNRKHNVE</sequence>
<keyword evidence="6" id="KW-0813">Transport</keyword>
<evidence type="ECO:0000256" key="6">
    <source>
        <dbReference type="ARBA" id="ARBA00023201"/>
    </source>
</evidence>
<evidence type="ECO:0000256" key="5">
    <source>
        <dbReference type="ARBA" id="ARBA00023136"/>
    </source>
</evidence>
<evidence type="ECO:0000256" key="4">
    <source>
        <dbReference type="ARBA" id="ARBA00022989"/>
    </source>
</evidence>
<feature type="transmembrane region" description="Helical" evidence="7">
    <location>
        <begin position="85"/>
        <end position="104"/>
    </location>
</feature>
<dbReference type="PANTHER" id="PTHR10283:SF65">
    <property type="entry name" value="SOLUTE CARRIER FAMILY 13 MEMBER 1"/>
    <property type="match status" value="1"/>
</dbReference>
<dbReference type="GO" id="GO:0005886">
    <property type="term" value="C:plasma membrane"/>
    <property type="evidence" value="ECO:0007669"/>
    <property type="project" value="TreeGrafter"/>
</dbReference>
<protein>
    <submittedName>
        <fullName evidence="8">Solute carrier family 13 member 1-like</fullName>
    </submittedName>
</protein>
<reference evidence="8" key="1">
    <citation type="submission" date="2025-08" db="UniProtKB">
        <authorList>
            <consortium name="Ensembl"/>
        </authorList>
    </citation>
    <scope>IDENTIFICATION</scope>
</reference>
<evidence type="ECO:0000256" key="3">
    <source>
        <dbReference type="ARBA" id="ARBA00022692"/>
    </source>
</evidence>